<proteinExistence type="predicted"/>
<protein>
    <submittedName>
        <fullName evidence="1">Uncharacterized protein</fullName>
    </submittedName>
</protein>
<organism evidence="1 2">
    <name type="scientific">Alishewanella maricola</name>
    <dbReference type="NCBI Taxonomy" id="2795740"/>
    <lineage>
        <taxon>Bacteria</taxon>
        <taxon>Pseudomonadati</taxon>
        <taxon>Pseudomonadota</taxon>
        <taxon>Gammaproteobacteria</taxon>
        <taxon>Alteromonadales</taxon>
        <taxon>Alteromonadaceae</taxon>
        <taxon>Alishewanella</taxon>
    </lineage>
</organism>
<keyword evidence="2" id="KW-1185">Reference proteome</keyword>
<dbReference type="Proteomes" id="UP000633814">
    <property type="component" value="Unassembled WGS sequence"/>
</dbReference>
<comment type="caution">
    <text evidence="1">The sequence shown here is derived from an EMBL/GenBank/DDBJ whole genome shotgun (WGS) entry which is preliminary data.</text>
</comment>
<sequence length="105" mass="11810">MNTILKDWHIVSILDNGELMGKVLWGICVEDNTLRFDIGDYICSSKIVEIIPSEKLVKTIKGSAYLLEGDGKTAEVTLENFELLRQGFSPDEINRIRAVQQNAIN</sequence>
<evidence type="ECO:0000313" key="1">
    <source>
        <dbReference type="EMBL" id="MCB5228351.1"/>
    </source>
</evidence>
<accession>A0ABS8C7Q1</accession>
<gene>
    <name evidence="1" type="ORF">JAO78_016215</name>
</gene>
<dbReference type="RefSeq" id="WP_226752407.1">
    <property type="nucleotide sequence ID" value="NZ_JAEINI020000021.1"/>
</dbReference>
<evidence type="ECO:0000313" key="2">
    <source>
        <dbReference type="Proteomes" id="UP000633814"/>
    </source>
</evidence>
<name>A0ABS8C7Q1_9ALTE</name>
<dbReference type="EMBL" id="JAEINI020000021">
    <property type="protein sequence ID" value="MCB5228351.1"/>
    <property type="molecule type" value="Genomic_DNA"/>
</dbReference>
<reference evidence="1 2" key="1">
    <citation type="submission" date="2021-10" db="EMBL/GenBank/DDBJ databases">
        <title>Alishewanella koreense sp. nov. isolated from seawater of southwestern coast in South Korea and the proposal for the reclassification of Rheinheimera perlucida and Rheinheimera tuosuensis as Arsukibacterium perlucida and Arsukibacterium tuosuensis.</title>
        <authorList>
            <person name="Kim K.H."/>
            <person name="Ruan W."/>
            <person name="Kim K.R."/>
            <person name="Baek J.H."/>
            <person name="Jeon C.O."/>
        </authorList>
    </citation>
    <scope>NUCLEOTIDE SEQUENCE [LARGE SCALE GENOMIC DNA]</scope>
    <source>
        <strain evidence="1 2">16-MA</strain>
    </source>
</reference>